<dbReference type="PROSITE" id="PS51257">
    <property type="entry name" value="PROKAR_LIPOPROTEIN"/>
    <property type="match status" value="1"/>
</dbReference>
<feature type="region of interest" description="Disordered" evidence="2">
    <location>
        <begin position="113"/>
        <end position="134"/>
    </location>
</feature>
<evidence type="ECO:0000256" key="1">
    <source>
        <dbReference type="SAM" id="Coils"/>
    </source>
</evidence>
<feature type="coiled-coil region" evidence="1">
    <location>
        <begin position="27"/>
        <end position="54"/>
    </location>
</feature>
<accession>A0ABZ2FX50</accession>
<sequence length="223" mass="23513">MRGFREVGWVAAVAGTALGCYMVSLKVASERAALEQVENRIVLAQRDIRVLQTEIGTRGRLEQLESWNVKVLALSAPQAQQFLEGEFQLATLAAPTKKIDPSAPIVLASAPAPAPQRPALADDDGGEAKAGPTARDLMQVASYKREAPQAPEKTVDKAPSIKPQPVKLITAPAKPVAVIKAEAAPKAPAAKVAEAKVAAKTDTKTKTKTSATPSQPKDAKARQ</sequence>
<gene>
    <name evidence="3" type="ORF">V6R86_00735</name>
</gene>
<evidence type="ECO:0000256" key="2">
    <source>
        <dbReference type="SAM" id="MobiDB-lite"/>
    </source>
</evidence>
<proteinExistence type="predicted"/>
<evidence type="ECO:0000313" key="3">
    <source>
        <dbReference type="EMBL" id="WWM69265.1"/>
    </source>
</evidence>
<feature type="region of interest" description="Disordered" evidence="2">
    <location>
        <begin position="183"/>
        <end position="223"/>
    </location>
</feature>
<dbReference type="RefSeq" id="WP_338501185.1">
    <property type="nucleotide sequence ID" value="NZ_CP145607.1"/>
</dbReference>
<evidence type="ECO:0008006" key="5">
    <source>
        <dbReference type="Google" id="ProtNLM"/>
    </source>
</evidence>
<keyword evidence="4" id="KW-1185">Reference proteome</keyword>
<feature type="compositionally biased region" description="Basic and acidic residues" evidence="2">
    <location>
        <begin position="193"/>
        <end position="205"/>
    </location>
</feature>
<name>A0ABZ2FX50_9SPHN</name>
<organism evidence="3 4">
    <name type="scientific">Sphingomonas kaistensis</name>
    <dbReference type="NCBI Taxonomy" id="298708"/>
    <lineage>
        <taxon>Bacteria</taxon>
        <taxon>Pseudomonadati</taxon>
        <taxon>Pseudomonadota</taxon>
        <taxon>Alphaproteobacteria</taxon>
        <taxon>Sphingomonadales</taxon>
        <taxon>Sphingomonadaceae</taxon>
        <taxon>Sphingomonas</taxon>
    </lineage>
</organism>
<keyword evidence="1" id="KW-0175">Coiled coil</keyword>
<evidence type="ECO:0000313" key="4">
    <source>
        <dbReference type="Proteomes" id="UP001382935"/>
    </source>
</evidence>
<dbReference type="Proteomes" id="UP001382935">
    <property type="component" value="Chromosome"/>
</dbReference>
<feature type="compositionally biased region" description="Low complexity" evidence="2">
    <location>
        <begin position="183"/>
        <end position="192"/>
    </location>
</feature>
<protein>
    <recommendedName>
        <fullName evidence="5">Cell division protein FtsL</fullName>
    </recommendedName>
</protein>
<dbReference type="EMBL" id="CP145607">
    <property type="protein sequence ID" value="WWM69265.1"/>
    <property type="molecule type" value="Genomic_DNA"/>
</dbReference>
<reference evidence="3 4" key="1">
    <citation type="submission" date="2024-02" db="EMBL/GenBank/DDBJ databases">
        <title>Full genome sequence of Sphingomonas kaistensis.</title>
        <authorList>
            <person name="Poletto B.L."/>
            <person name="Silva G."/>
            <person name="Galante D."/>
            <person name="Campos K.R."/>
            <person name="Santos M.B.N."/>
            <person name="Sacchi C.T."/>
        </authorList>
    </citation>
    <scope>NUCLEOTIDE SEQUENCE [LARGE SCALE GENOMIC DNA]</scope>
    <source>
        <strain evidence="3 4">MA4R</strain>
    </source>
</reference>